<dbReference type="PANTHER" id="PTHR45617:SF181">
    <property type="entry name" value="LP04042P"/>
    <property type="match status" value="1"/>
</dbReference>
<dbReference type="InterPro" id="IPR001611">
    <property type="entry name" value="Leu-rich_rpt"/>
</dbReference>
<dbReference type="PANTHER" id="PTHR45617">
    <property type="entry name" value="LEUCINE RICH REPEAT FAMILY PROTEIN"/>
    <property type="match status" value="1"/>
</dbReference>
<dbReference type="SMART" id="SM00369">
    <property type="entry name" value="LRR_TYP"/>
    <property type="match status" value="5"/>
</dbReference>
<proteinExistence type="predicted"/>
<feature type="compositionally biased region" description="Basic and acidic residues" evidence="3">
    <location>
        <begin position="14"/>
        <end position="27"/>
    </location>
</feature>
<reference evidence="4 5" key="1">
    <citation type="submission" date="2008-07" db="EMBL/GenBank/DDBJ databases">
        <authorList>
            <person name="El-Sayed N."/>
            <person name="Caler E."/>
            <person name="Inman J."/>
            <person name="Amedeo P."/>
            <person name="Hass B."/>
            <person name="Wortman J."/>
        </authorList>
    </citation>
    <scope>NUCLEOTIDE SEQUENCE [LARGE SCALE GENOMIC DNA]</scope>
    <source>
        <strain evidence="5">ATCC 50983 / TXsc</strain>
    </source>
</reference>
<name>C5KIA2_PERM5</name>
<keyword evidence="1" id="KW-0433">Leucine-rich repeat</keyword>
<evidence type="ECO:0000313" key="5">
    <source>
        <dbReference type="Proteomes" id="UP000007800"/>
    </source>
</evidence>
<dbReference type="InterPro" id="IPR032675">
    <property type="entry name" value="LRR_dom_sf"/>
</dbReference>
<dbReference type="SUPFAM" id="SSF52058">
    <property type="entry name" value="L domain-like"/>
    <property type="match status" value="1"/>
</dbReference>
<dbReference type="AlphaFoldDB" id="C5KIA2"/>
<feature type="region of interest" description="Disordered" evidence="3">
    <location>
        <begin position="14"/>
        <end position="36"/>
    </location>
</feature>
<dbReference type="SMART" id="SM00364">
    <property type="entry name" value="LRR_BAC"/>
    <property type="match status" value="5"/>
</dbReference>
<dbReference type="OMA" id="PTGFNSW"/>
<dbReference type="RefSeq" id="XP_002783969.1">
    <property type="nucleotide sequence ID" value="XM_002783923.1"/>
</dbReference>
<keyword evidence="2" id="KW-0677">Repeat</keyword>
<organism evidence="5">
    <name type="scientific">Perkinsus marinus (strain ATCC 50983 / TXsc)</name>
    <dbReference type="NCBI Taxonomy" id="423536"/>
    <lineage>
        <taxon>Eukaryota</taxon>
        <taxon>Sar</taxon>
        <taxon>Alveolata</taxon>
        <taxon>Perkinsozoa</taxon>
        <taxon>Perkinsea</taxon>
        <taxon>Perkinsida</taxon>
        <taxon>Perkinsidae</taxon>
        <taxon>Perkinsus</taxon>
    </lineage>
</organism>
<accession>C5KIA2</accession>
<dbReference type="Pfam" id="PF13855">
    <property type="entry name" value="LRR_8"/>
    <property type="match status" value="2"/>
</dbReference>
<dbReference type="Proteomes" id="UP000007800">
    <property type="component" value="Unassembled WGS sequence"/>
</dbReference>
<dbReference type="EMBL" id="GG673116">
    <property type="protein sequence ID" value="EER15765.1"/>
    <property type="molecule type" value="Genomic_DNA"/>
</dbReference>
<dbReference type="OrthoDB" id="436422at2759"/>
<evidence type="ECO:0000256" key="1">
    <source>
        <dbReference type="ARBA" id="ARBA00022614"/>
    </source>
</evidence>
<dbReference type="Gene3D" id="3.80.10.10">
    <property type="entry name" value="Ribonuclease Inhibitor"/>
    <property type="match status" value="2"/>
</dbReference>
<dbReference type="PROSITE" id="PS51450">
    <property type="entry name" value="LRR"/>
    <property type="match status" value="2"/>
</dbReference>
<gene>
    <name evidence="4" type="ORF">Pmar_PMAR009882</name>
</gene>
<sequence length="307" mass="34167">MGCSCSTGALRRDSVDEASHGRNEHPLSQKGGRTSKSAQVEAMVEAKCRQASQTKVLALRECALRSLPEDATDLEGLRTLDLAFNRLTTVPKEVAWHASLLKLNLSSNQLREVPVSLVFLIKLQSLQLQDNKIEKVGGYAFPGSLVELNLSNNKLTHIGEEVFETLNALTDVDVSGNQLQTIPTKILFRVASKTLVTFKAEHNKLVELQWPDKSDDGDGGDDDVQLDRLMQMDLSYNRLSTVPSELFTNTALVDLWLQGNNPDRLNKYTIKDIPGFNDYVERRKRKIDKRIDSNAGSKLNLAMCGLE</sequence>
<evidence type="ECO:0000256" key="3">
    <source>
        <dbReference type="SAM" id="MobiDB-lite"/>
    </source>
</evidence>
<protein>
    <submittedName>
        <fullName evidence="4">Leucine-rich repeat protein 1, putative</fullName>
    </submittedName>
</protein>
<dbReference type="GeneID" id="9060448"/>
<dbReference type="InParanoid" id="C5KIA2"/>
<dbReference type="InterPro" id="IPR003591">
    <property type="entry name" value="Leu-rich_rpt_typical-subtyp"/>
</dbReference>
<evidence type="ECO:0000313" key="4">
    <source>
        <dbReference type="EMBL" id="EER15765.1"/>
    </source>
</evidence>
<evidence type="ECO:0000256" key="2">
    <source>
        <dbReference type="ARBA" id="ARBA00022737"/>
    </source>
</evidence>
<keyword evidence="5" id="KW-1185">Reference proteome</keyword>